<dbReference type="GO" id="GO:0043571">
    <property type="term" value="P:maintenance of CRISPR repeat elements"/>
    <property type="evidence" value="ECO:0007669"/>
    <property type="project" value="UniProtKB-UniRule"/>
</dbReference>
<dbReference type="GO" id="GO:0016787">
    <property type="term" value="F:hydrolase activity"/>
    <property type="evidence" value="ECO:0007669"/>
    <property type="project" value="UniProtKB-KW"/>
</dbReference>
<dbReference type="EMBL" id="FUYQ01000006">
    <property type="protein sequence ID" value="SKB44232.1"/>
    <property type="molecule type" value="Genomic_DNA"/>
</dbReference>
<dbReference type="Pfam" id="PF09827">
    <property type="entry name" value="CRISPR_Cas2"/>
    <property type="match status" value="1"/>
</dbReference>
<reference evidence="11" key="1">
    <citation type="submission" date="2017-02" db="EMBL/GenBank/DDBJ databases">
        <authorList>
            <person name="Varghese N."/>
            <person name="Submissions S."/>
        </authorList>
    </citation>
    <scope>NUCLEOTIDE SEQUENCE [LARGE SCALE GENOMIC DNA]</scope>
    <source>
        <strain evidence="11">DSM 24967</strain>
    </source>
</reference>
<dbReference type="EC" id="3.1.-.-" evidence="9"/>
<dbReference type="AlphaFoldDB" id="A0A1T5BAC9"/>
<evidence type="ECO:0000256" key="8">
    <source>
        <dbReference type="ARBA" id="ARBA00023118"/>
    </source>
</evidence>
<dbReference type="HAMAP" id="MF_01471">
    <property type="entry name" value="Cas2"/>
    <property type="match status" value="1"/>
</dbReference>
<name>A0A1T5BAC9_9BACT</name>
<comment type="subunit">
    <text evidence="9">Homodimer, forms a heterotetramer with a Cas1 homodimer.</text>
</comment>
<accession>A0A1T5BAC9</accession>
<dbReference type="GO" id="GO:0046872">
    <property type="term" value="F:metal ion binding"/>
    <property type="evidence" value="ECO:0007669"/>
    <property type="project" value="UniProtKB-UniRule"/>
</dbReference>
<evidence type="ECO:0000313" key="10">
    <source>
        <dbReference type="EMBL" id="SKB44232.1"/>
    </source>
</evidence>
<dbReference type="SUPFAM" id="SSF143430">
    <property type="entry name" value="TTP0101/SSO1404-like"/>
    <property type="match status" value="1"/>
</dbReference>
<evidence type="ECO:0000256" key="6">
    <source>
        <dbReference type="ARBA" id="ARBA00022801"/>
    </source>
</evidence>
<dbReference type="InterPro" id="IPR021127">
    <property type="entry name" value="CRISPR_associated_Cas2"/>
</dbReference>
<evidence type="ECO:0000313" key="11">
    <source>
        <dbReference type="Proteomes" id="UP000190852"/>
    </source>
</evidence>
<evidence type="ECO:0000256" key="3">
    <source>
        <dbReference type="ARBA" id="ARBA00022722"/>
    </source>
</evidence>
<dbReference type="RefSeq" id="WP_079682834.1">
    <property type="nucleotide sequence ID" value="NZ_FUYQ01000006.1"/>
</dbReference>
<evidence type="ECO:0000256" key="5">
    <source>
        <dbReference type="ARBA" id="ARBA00022759"/>
    </source>
</evidence>
<keyword evidence="7 9" id="KW-0460">Magnesium</keyword>
<keyword evidence="11" id="KW-1185">Reference proteome</keyword>
<proteinExistence type="inferred from homology"/>
<evidence type="ECO:0000256" key="2">
    <source>
        <dbReference type="ARBA" id="ARBA00009959"/>
    </source>
</evidence>
<keyword evidence="4 9" id="KW-0479">Metal-binding</keyword>
<protein>
    <recommendedName>
        <fullName evidence="9">CRISPR-associated endoribonuclease Cas2</fullName>
        <ecNumber evidence="9">3.1.-.-</ecNumber>
    </recommendedName>
</protein>
<evidence type="ECO:0000256" key="4">
    <source>
        <dbReference type="ARBA" id="ARBA00022723"/>
    </source>
</evidence>
<dbReference type="GO" id="GO:0004521">
    <property type="term" value="F:RNA endonuclease activity"/>
    <property type="evidence" value="ECO:0007669"/>
    <property type="project" value="InterPro"/>
</dbReference>
<dbReference type="NCBIfam" id="TIGR01573">
    <property type="entry name" value="cas2"/>
    <property type="match status" value="1"/>
</dbReference>
<comment type="cofactor">
    <cofactor evidence="1 9">
        <name>Mg(2+)</name>
        <dbReference type="ChEBI" id="CHEBI:18420"/>
    </cofactor>
</comment>
<dbReference type="GO" id="GO:0051607">
    <property type="term" value="P:defense response to virus"/>
    <property type="evidence" value="ECO:0007669"/>
    <property type="project" value="UniProtKB-UniRule"/>
</dbReference>
<comment type="similarity">
    <text evidence="2 9">Belongs to the CRISPR-associated endoribonuclease Cas2 protein family.</text>
</comment>
<feature type="binding site" evidence="9">
    <location>
        <position position="17"/>
    </location>
    <ligand>
        <name>Mg(2+)</name>
        <dbReference type="ChEBI" id="CHEBI:18420"/>
        <note>catalytic</note>
    </ligand>
</feature>
<evidence type="ECO:0000256" key="9">
    <source>
        <dbReference type="HAMAP-Rule" id="MF_01471"/>
    </source>
</evidence>
<gene>
    <name evidence="9" type="primary">cas2</name>
    <name evidence="10" type="ORF">SAMN05660349_01209</name>
</gene>
<keyword evidence="6 9" id="KW-0378">Hydrolase</keyword>
<organism evidence="10 11">
    <name type="scientific">Parabacteroides chartae</name>
    <dbReference type="NCBI Taxonomy" id="1037355"/>
    <lineage>
        <taxon>Bacteria</taxon>
        <taxon>Pseudomonadati</taxon>
        <taxon>Bacteroidota</taxon>
        <taxon>Bacteroidia</taxon>
        <taxon>Bacteroidales</taxon>
        <taxon>Tannerellaceae</taxon>
        <taxon>Parabacteroides</taxon>
    </lineage>
</organism>
<keyword evidence="3 9" id="KW-0540">Nuclease</keyword>
<comment type="function">
    <text evidence="9">CRISPR (clustered regularly interspaced short palindromic repeat), is an adaptive immune system that provides protection against mobile genetic elements (viruses, transposable elements and conjugative plasmids). CRISPR clusters contain sequences complementary to antecedent mobile elements and target invading nucleic acids. CRISPR clusters are transcribed and processed into CRISPR RNA (crRNA). Functions as a ssRNA-specific endoribonuclease. Involved in the integration of spacer DNA into the CRISPR cassette.</text>
</comment>
<evidence type="ECO:0000256" key="1">
    <source>
        <dbReference type="ARBA" id="ARBA00001946"/>
    </source>
</evidence>
<sequence>MERFSEYRIMWILVFFDLPTETKKERKIYTDFRKKIISDGFTMFQFSIYVRHCASKENADVHIARVKSILPEKGHIGILCITDKQFAGMEIFYCKKETKAQPVGQQLELF</sequence>
<dbReference type="InterPro" id="IPR019199">
    <property type="entry name" value="Virulence_VapD/CRISPR_Cas2"/>
</dbReference>
<evidence type="ECO:0000256" key="7">
    <source>
        <dbReference type="ARBA" id="ARBA00022842"/>
    </source>
</evidence>
<keyword evidence="5 9" id="KW-0255">Endonuclease</keyword>
<keyword evidence="8 9" id="KW-0051">Antiviral defense</keyword>
<dbReference type="Proteomes" id="UP000190852">
    <property type="component" value="Unassembled WGS sequence"/>
</dbReference>